<organism evidence="3 4">
    <name type="scientific">Sphingomonas dokdonensis</name>
    <dbReference type="NCBI Taxonomy" id="344880"/>
    <lineage>
        <taxon>Bacteria</taxon>
        <taxon>Pseudomonadati</taxon>
        <taxon>Pseudomonadota</taxon>
        <taxon>Alphaproteobacteria</taxon>
        <taxon>Sphingomonadales</taxon>
        <taxon>Sphingomonadaceae</taxon>
        <taxon>Sphingomonas</taxon>
    </lineage>
</organism>
<dbReference type="OrthoDB" id="9786360at2"/>
<name>A0A245ZHQ8_9SPHN</name>
<comment type="caution">
    <text evidence="3">The sequence shown here is derived from an EMBL/GenBank/DDBJ whole genome shotgun (WGS) entry which is preliminary data.</text>
</comment>
<dbReference type="PANTHER" id="PTHR43639:SF1">
    <property type="entry name" value="SHORT-CHAIN DEHYDROGENASE_REDUCTASE FAMILY PROTEIN"/>
    <property type="match status" value="1"/>
</dbReference>
<dbReference type="PRINTS" id="PR00081">
    <property type="entry name" value="GDHRDH"/>
</dbReference>
<keyword evidence="2 3" id="KW-0560">Oxidoreductase</keyword>
<dbReference type="GO" id="GO:0004316">
    <property type="term" value="F:3-oxoacyl-[acyl-carrier-protein] reductase (NADPH) activity"/>
    <property type="evidence" value="ECO:0007669"/>
    <property type="project" value="UniProtKB-EC"/>
</dbReference>
<dbReference type="AlphaFoldDB" id="A0A245ZHQ8"/>
<dbReference type="RefSeq" id="WP_088367603.1">
    <property type="nucleotide sequence ID" value="NZ_NBBI01000004.1"/>
</dbReference>
<dbReference type="Gene3D" id="3.40.50.720">
    <property type="entry name" value="NAD(P)-binding Rossmann-like Domain"/>
    <property type="match status" value="1"/>
</dbReference>
<evidence type="ECO:0000256" key="1">
    <source>
        <dbReference type="ARBA" id="ARBA00006484"/>
    </source>
</evidence>
<evidence type="ECO:0000313" key="3">
    <source>
        <dbReference type="EMBL" id="OWK29279.1"/>
    </source>
</evidence>
<proteinExistence type="inferred from homology"/>
<comment type="similarity">
    <text evidence="1">Belongs to the short-chain dehydrogenases/reductases (SDR) family.</text>
</comment>
<dbReference type="EMBL" id="NBBI01000004">
    <property type="protein sequence ID" value="OWK29279.1"/>
    <property type="molecule type" value="Genomic_DNA"/>
</dbReference>
<dbReference type="EC" id="1.1.1.100" evidence="3"/>
<reference evidence="3 4" key="1">
    <citation type="submission" date="2017-03" db="EMBL/GenBank/DDBJ databases">
        <title>Genome sequence of Sphingomonas dokdonensis DSM 21029.</title>
        <authorList>
            <person name="Poehlein A."/>
            <person name="Wuebbeler J.H."/>
            <person name="Steinbuechel A."/>
            <person name="Daniel R."/>
        </authorList>
    </citation>
    <scope>NUCLEOTIDE SEQUENCE [LARGE SCALE GENOMIC DNA]</scope>
    <source>
        <strain evidence="3 4">DSM 21029</strain>
    </source>
</reference>
<gene>
    <name evidence="3" type="primary">fabG_8</name>
    <name evidence="3" type="ORF">SPDO_22620</name>
</gene>
<dbReference type="InterPro" id="IPR002347">
    <property type="entry name" value="SDR_fam"/>
</dbReference>
<accession>A0A245ZHQ8</accession>
<dbReference type="PANTHER" id="PTHR43639">
    <property type="entry name" value="OXIDOREDUCTASE, SHORT-CHAIN DEHYDROGENASE/REDUCTASE FAMILY (AFU_ORTHOLOGUE AFUA_5G02870)"/>
    <property type="match status" value="1"/>
</dbReference>
<sequence>MTRNVLVTGGAMRLGANIARACATAGWQVVIHYGTSEKEARALAAEIGGAAIGGDLANVAQIDALFDRARAAAGGPVHALVNSASRFEEDRPERIEPALALRLHTVNCLAPAMLAAALARQADLDHGCVVNLLDQKLANPNPDFFSYTLTKYALSGATEMMAIAHAPRVRVNAVAPGLTLPSGDQSAAMFNEVASDNLLRRPVGAEQVAAAVLYLLDATSVTGQTLYVDSGQRFLKRDGDVMFKNRERAAAGG</sequence>
<dbReference type="Pfam" id="PF13561">
    <property type="entry name" value="adh_short_C2"/>
    <property type="match status" value="1"/>
</dbReference>
<dbReference type="InterPro" id="IPR036291">
    <property type="entry name" value="NAD(P)-bd_dom_sf"/>
</dbReference>
<protein>
    <submittedName>
        <fullName evidence="3">3-oxoacyl-[acyl-carrier-protein] reductase FabG</fullName>
        <ecNumber evidence="3">1.1.1.100</ecNumber>
    </submittedName>
</protein>
<keyword evidence="4" id="KW-1185">Reference proteome</keyword>
<dbReference type="Proteomes" id="UP000197290">
    <property type="component" value="Unassembled WGS sequence"/>
</dbReference>
<evidence type="ECO:0000313" key="4">
    <source>
        <dbReference type="Proteomes" id="UP000197290"/>
    </source>
</evidence>
<evidence type="ECO:0000256" key="2">
    <source>
        <dbReference type="ARBA" id="ARBA00023002"/>
    </source>
</evidence>
<dbReference type="SUPFAM" id="SSF51735">
    <property type="entry name" value="NAD(P)-binding Rossmann-fold domains"/>
    <property type="match status" value="1"/>
</dbReference>